<dbReference type="InterPro" id="IPR041205">
    <property type="entry name" value="ScsC_N"/>
</dbReference>
<gene>
    <name evidence="3" type="primary">bdbD_2</name>
    <name evidence="3" type="ORF">PH7735_02104</name>
</gene>
<evidence type="ECO:0000256" key="1">
    <source>
        <dbReference type="SAM" id="SignalP"/>
    </source>
</evidence>
<dbReference type="Pfam" id="PF18312">
    <property type="entry name" value="ScsC_N"/>
    <property type="match status" value="1"/>
</dbReference>
<name>A0A0N7M9F0_9RHOB</name>
<protein>
    <submittedName>
        <fullName evidence="3">Thiol-disulfide oxidoreductase D</fullName>
    </submittedName>
</protein>
<feature type="signal peptide" evidence="1">
    <location>
        <begin position="1"/>
        <end position="20"/>
    </location>
</feature>
<evidence type="ECO:0000259" key="2">
    <source>
        <dbReference type="PROSITE" id="PS51352"/>
    </source>
</evidence>
<dbReference type="CDD" id="cd03023">
    <property type="entry name" value="DsbA_Com1_like"/>
    <property type="match status" value="1"/>
</dbReference>
<feature type="chain" id="PRO_5006015992" evidence="1">
    <location>
        <begin position="21"/>
        <end position="248"/>
    </location>
</feature>
<dbReference type="SUPFAM" id="SSF52833">
    <property type="entry name" value="Thioredoxin-like"/>
    <property type="match status" value="1"/>
</dbReference>
<keyword evidence="4" id="KW-1185">Reference proteome</keyword>
<dbReference type="InterPro" id="IPR001853">
    <property type="entry name" value="DSBA-like_thioredoxin_dom"/>
</dbReference>
<dbReference type="AlphaFoldDB" id="A0A0N7M9F0"/>
<reference evidence="4" key="1">
    <citation type="submission" date="2015-09" db="EMBL/GenBank/DDBJ databases">
        <authorList>
            <person name="Rodrigo-Torres Lidia"/>
            <person name="Arahal R.David."/>
        </authorList>
    </citation>
    <scope>NUCLEOTIDE SEQUENCE [LARGE SCALE GENOMIC DNA]</scope>
    <source>
        <strain evidence="4">CECT 7735</strain>
    </source>
</reference>
<dbReference type="PROSITE" id="PS51352">
    <property type="entry name" value="THIOREDOXIN_2"/>
    <property type="match status" value="1"/>
</dbReference>
<proteinExistence type="predicted"/>
<dbReference type="GO" id="GO:0016491">
    <property type="term" value="F:oxidoreductase activity"/>
    <property type="evidence" value="ECO:0007669"/>
    <property type="project" value="InterPro"/>
</dbReference>
<dbReference type="Gene3D" id="3.40.30.10">
    <property type="entry name" value="Glutaredoxin"/>
    <property type="match status" value="1"/>
</dbReference>
<organism evidence="3 4">
    <name type="scientific">Shimia thalassica</name>
    <dbReference type="NCBI Taxonomy" id="1715693"/>
    <lineage>
        <taxon>Bacteria</taxon>
        <taxon>Pseudomonadati</taxon>
        <taxon>Pseudomonadota</taxon>
        <taxon>Alphaproteobacteria</taxon>
        <taxon>Rhodobacterales</taxon>
        <taxon>Roseobacteraceae</taxon>
    </lineage>
</organism>
<sequence>MIRKLATAAAFGLAALPALALDLDKMSDADRSAFRAEIRAYLLDNPEVIMEAVQILEQRQAESEAAHDFSLVEKYADPIFSDGYSWVGGNPNGDITLVEFVDYRCGYCRRAHDEVQQLVDTDGNIRLILKEFPILGEQSTLSSQFAIAVKQLNGDDAYKQVHDALISFKGDVNTTALSRLADTMGYDGQALLAHMASPAVADEIAQTRQLAGALNISGTPTFVMQDQLLRGYLPYRNMKALVEEKRGN</sequence>
<dbReference type="InterPro" id="IPR013766">
    <property type="entry name" value="Thioredoxin_domain"/>
</dbReference>
<dbReference type="RefSeq" id="WP_145865315.1">
    <property type="nucleotide sequence ID" value="NZ_CYTW01000002.1"/>
</dbReference>
<dbReference type="EMBL" id="CYTW01000002">
    <property type="protein sequence ID" value="CUJ98641.1"/>
    <property type="molecule type" value="Genomic_DNA"/>
</dbReference>
<dbReference type="InterPro" id="IPR051470">
    <property type="entry name" value="Thiol:disulfide_interchange"/>
</dbReference>
<keyword evidence="1" id="KW-0732">Signal</keyword>
<accession>A0A0N7M9F0</accession>
<evidence type="ECO:0000313" key="4">
    <source>
        <dbReference type="Proteomes" id="UP000051870"/>
    </source>
</evidence>
<dbReference type="STRING" id="1715693.PH7735_02104"/>
<feature type="domain" description="Thioredoxin" evidence="2">
    <location>
        <begin position="60"/>
        <end position="247"/>
    </location>
</feature>
<evidence type="ECO:0000313" key="3">
    <source>
        <dbReference type="EMBL" id="CUJ98641.1"/>
    </source>
</evidence>
<dbReference type="GeneID" id="83881134"/>
<dbReference type="InterPro" id="IPR036249">
    <property type="entry name" value="Thioredoxin-like_sf"/>
</dbReference>
<dbReference type="PANTHER" id="PTHR35272:SF3">
    <property type="entry name" value="THIOL:DISULFIDE INTERCHANGE PROTEIN DSBC"/>
    <property type="match status" value="1"/>
</dbReference>
<dbReference type="Pfam" id="PF01323">
    <property type="entry name" value="DSBA"/>
    <property type="match status" value="1"/>
</dbReference>
<dbReference type="Proteomes" id="UP000051870">
    <property type="component" value="Unassembled WGS sequence"/>
</dbReference>
<dbReference type="PANTHER" id="PTHR35272">
    <property type="entry name" value="THIOL:DISULFIDE INTERCHANGE PROTEIN DSBC-RELATED"/>
    <property type="match status" value="1"/>
</dbReference>